<dbReference type="Proteomes" id="UP000319449">
    <property type="component" value="Unassembled WGS sequence"/>
</dbReference>
<keyword evidence="14" id="KW-1185">Reference proteome</keyword>
<dbReference type="InterPro" id="IPR041525">
    <property type="entry name" value="N/Namide_PRibTrfase"/>
</dbReference>
<dbReference type="Gene3D" id="3.20.20.70">
    <property type="entry name" value="Aldolase class I"/>
    <property type="match status" value="1"/>
</dbReference>
<sequence>MRRYSPLLTDLYELTMLSGYLEEGMADTPAVFDLFFRHNPFQGGYAVFAGLEPALDYLEELAFTGEELAYLGSLDLFKESFLTFLQKFRFRGRVTAPPEGTVVFANEPLLTVEGTLAETQFVETALLNIINFQTLVATKAARITHAAHEGTVLEFGLRRAQGPDGSLSVARAACVGGVMSTSNVMAGMCFDLPVRGTHAHSWIMAFSDELTAFRKYAEVFPDSTILLVDTYDTLASGLPNAIVVARELREQGHELIGIRIDSGDLAYLSREARRRLDEAGFPGVKIVASNELDEYVIDSIRDDGGCVDIYGVGTKLAACMGDGGGALGGVYKLVRVGDRPRLKVTSDIAKATLPDRKRLLRAMAPDGSFIQDVISLADETVQPGDMVFDPVNPLQHKEIPQIARLVDIRTVVMDQGRRTAAREPLDAMAARSAEQLRKLPAGSLRFINPHRYKVSMSRGLSDLRMNLMGEISRQAATSPAGSP</sequence>
<dbReference type="AlphaFoldDB" id="A0A562V7J5"/>
<dbReference type="Pfam" id="PF04095">
    <property type="entry name" value="NAPRTase"/>
    <property type="match status" value="1"/>
</dbReference>
<proteinExistence type="inferred from homology"/>
<evidence type="ECO:0000259" key="11">
    <source>
        <dbReference type="Pfam" id="PF17767"/>
    </source>
</evidence>
<dbReference type="PIRSF" id="PIRSF000484">
    <property type="entry name" value="NAPRT"/>
    <property type="match status" value="1"/>
</dbReference>
<comment type="function">
    <text evidence="9">Catalyzes the first step in the biosynthesis of NAD from nicotinic acid, the ATP-dependent synthesis of beta-nicotinate D-ribonucleotide from nicotinate and 5-phospho-D-ribose 1-phosphate.</text>
</comment>
<keyword evidence="13" id="KW-0328">Glycosyltransferase</keyword>
<evidence type="ECO:0000256" key="2">
    <source>
        <dbReference type="ARBA" id="ARBA00010897"/>
    </source>
</evidence>
<dbReference type="InterPro" id="IPR036068">
    <property type="entry name" value="Nicotinate_pribotase-like_C"/>
</dbReference>
<dbReference type="GO" id="GO:0004516">
    <property type="term" value="F:nicotinate phosphoribosyltransferase activity"/>
    <property type="evidence" value="ECO:0007669"/>
    <property type="project" value="UniProtKB-UniRule"/>
</dbReference>
<organism evidence="13 14">
    <name type="scientific">Geobacter argillaceus</name>
    <dbReference type="NCBI Taxonomy" id="345631"/>
    <lineage>
        <taxon>Bacteria</taxon>
        <taxon>Pseudomonadati</taxon>
        <taxon>Thermodesulfobacteriota</taxon>
        <taxon>Desulfuromonadia</taxon>
        <taxon>Geobacterales</taxon>
        <taxon>Geobacteraceae</taxon>
        <taxon>Geobacter</taxon>
    </lineage>
</organism>
<keyword evidence="5 9" id="KW-0436">Ligase</keyword>
<keyword evidence="6 9" id="KW-0662">Pyridine nucleotide biosynthesis</keyword>
<comment type="PTM">
    <text evidence="9">Transiently phosphorylated on a His residue during the reaction cycle. Phosphorylation strongly increases the affinity for substrates and increases the rate of nicotinate D-ribonucleotide production. Dephosphorylation regenerates the low-affinity form of the enzyme, leading to product release.</text>
</comment>
<dbReference type="NCBIfam" id="NF009131">
    <property type="entry name" value="PRK12484.1"/>
    <property type="match status" value="1"/>
</dbReference>
<dbReference type="InterPro" id="IPR007229">
    <property type="entry name" value="Nic_PRibTrfase-Fam"/>
</dbReference>
<dbReference type="PANTHER" id="PTHR11098">
    <property type="entry name" value="NICOTINATE PHOSPHORIBOSYLTRANSFERASE"/>
    <property type="match status" value="1"/>
</dbReference>
<feature type="domain" description="Nicotinate/nicotinamide phosphoribosyltransferase" evidence="10">
    <location>
        <begin position="153"/>
        <end position="267"/>
    </location>
</feature>
<feature type="domain" description="Nicotinate phosphoribosyltransferase C-terminal" evidence="12">
    <location>
        <begin position="356"/>
        <end position="463"/>
    </location>
</feature>
<dbReference type="CDD" id="cd01570">
    <property type="entry name" value="NAPRTase_A"/>
    <property type="match status" value="1"/>
</dbReference>
<evidence type="ECO:0000256" key="8">
    <source>
        <dbReference type="ARBA" id="ARBA00048668"/>
    </source>
</evidence>
<dbReference type="InterPro" id="IPR040727">
    <property type="entry name" value="NAPRTase_N"/>
</dbReference>
<accession>A0A562V7J5</accession>
<comment type="caution">
    <text evidence="13">The sequence shown here is derived from an EMBL/GenBank/DDBJ whole genome shotgun (WGS) entry which is preliminary data.</text>
</comment>
<dbReference type="UniPathway" id="UPA00253">
    <property type="reaction ID" value="UER00457"/>
</dbReference>
<evidence type="ECO:0000259" key="12">
    <source>
        <dbReference type="Pfam" id="PF17956"/>
    </source>
</evidence>
<dbReference type="Pfam" id="PF17956">
    <property type="entry name" value="NAPRTase_C"/>
    <property type="match status" value="1"/>
</dbReference>
<comment type="pathway">
    <text evidence="1 9">Cofactor biosynthesis; NAD(+) biosynthesis; nicotinate D-ribonucleotide from nicotinate: step 1/1.</text>
</comment>
<evidence type="ECO:0000256" key="9">
    <source>
        <dbReference type="RuleBase" id="RU365100"/>
    </source>
</evidence>
<dbReference type="GO" id="GO:0047280">
    <property type="term" value="F:nicotinamide phosphoribosyltransferase activity"/>
    <property type="evidence" value="ECO:0007669"/>
    <property type="project" value="UniProtKB-ARBA"/>
</dbReference>
<evidence type="ECO:0000256" key="6">
    <source>
        <dbReference type="ARBA" id="ARBA00022642"/>
    </source>
</evidence>
<keyword evidence="4" id="KW-0597">Phosphoprotein</keyword>
<feature type="domain" description="Nicotinate phosphoribosyltransferase N-terminal" evidence="11">
    <location>
        <begin position="7"/>
        <end position="131"/>
    </location>
</feature>
<comment type="similarity">
    <text evidence="2 9">Belongs to the NAPRTase family.</text>
</comment>
<protein>
    <recommendedName>
        <fullName evidence="3 9">Nicotinate phosphoribosyltransferase</fullName>
        <ecNumber evidence="3 9">6.3.4.21</ecNumber>
    </recommendedName>
</protein>
<evidence type="ECO:0000256" key="3">
    <source>
        <dbReference type="ARBA" id="ARBA00013236"/>
    </source>
</evidence>
<dbReference type="NCBIfam" id="NF006695">
    <property type="entry name" value="PRK09243.1-2"/>
    <property type="match status" value="1"/>
</dbReference>
<comment type="catalytic activity">
    <reaction evidence="8 9">
        <text>5-phospho-alpha-D-ribose 1-diphosphate + nicotinate + ATP + H2O = nicotinate beta-D-ribonucleotide + ADP + phosphate + diphosphate</text>
        <dbReference type="Rhea" id="RHEA:36163"/>
        <dbReference type="ChEBI" id="CHEBI:15377"/>
        <dbReference type="ChEBI" id="CHEBI:30616"/>
        <dbReference type="ChEBI" id="CHEBI:32544"/>
        <dbReference type="ChEBI" id="CHEBI:33019"/>
        <dbReference type="ChEBI" id="CHEBI:43474"/>
        <dbReference type="ChEBI" id="CHEBI:57502"/>
        <dbReference type="ChEBI" id="CHEBI:58017"/>
        <dbReference type="ChEBI" id="CHEBI:456216"/>
        <dbReference type="EC" id="6.3.4.21"/>
    </reaction>
</comment>
<evidence type="ECO:0000256" key="1">
    <source>
        <dbReference type="ARBA" id="ARBA00004952"/>
    </source>
</evidence>
<name>A0A562V7J5_9BACT</name>
<gene>
    <name evidence="13" type="ORF">JN12_03656</name>
</gene>
<dbReference type="GO" id="GO:0005829">
    <property type="term" value="C:cytosol"/>
    <property type="evidence" value="ECO:0007669"/>
    <property type="project" value="TreeGrafter"/>
</dbReference>
<dbReference type="GO" id="GO:0034355">
    <property type="term" value="P:NAD+ biosynthetic process via the salvage pathway"/>
    <property type="evidence" value="ECO:0007669"/>
    <property type="project" value="TreeGrafter"/>
</dbReference>
<reference evidence="13 14" key="1">
    <citation type="submission" date="2019-07" db="EMBL/GenBank/DDBJ databases">
        <title>Genomic Encyclopedia of Archaeal and Bacterial Type Strains, Phase II (KMG-II): from individual species to whole genera.</title>
        <authorList>
            <person name="Goeker M."/>
        </authorList>
    </citation>
    <scope>NUCLEOTIDE SEQUENCE [LARGE SCALE GENOMIC DNA]</scope>
    <source>
        <strain evidence="13 14">ATCC BAA-1139</strain>
    </source>
</reference>
<dbReference type="FunFam" id="3.20.20.70:FF:000076">
    <property type="entry name" value="Nicotinate phosphoribosyltransferase"/>
    <property type="match status" value="1"/>
</dbReference>
<dbReference type="Pfam" id="PF17767">
    <property type="entry name" value="NAPRTase_N"/>
    <property type="match status" value="1"/>
</dbReference>
<dbReference type="InterPro" id="IPR006405">
    <property type="entry name" value="Nic_PRibTrfase_pncB"/>
</dbReference>
<dbReference type="InterPro" id="IPR041619">
    <property type="entry name" value="NAPRTase_C"/>
</dbReference>
<dbReference type="OrthoDB" id="9771406at2"/>
<dbReference type="EMBL" id="VLLN01000034">
    <property type="protein sequence ID" value="TWJ13866.1"/>
    <property type="molecule type" value="Genomic_DNA"/>
</dbReference>
<evidence type="ECO:0000259" key="10">
    <source>
        <dbReference type="Pfam" id="PF04095"/>
    </source>
</evidence>
<dbReference type="SUPFAM" id="SSF51690">
    <property type="entry name" value="Nicotinate/Quinolinate PRTase C-terminal domain-like"/>
    <property type="match status" value="1"/>
</dbReference>
<dbReference type="Gene3D" id="3.20.140.10">
    <property type="entry name" value="nicotinate phosphoribosyltransferase"/>
    <property type="match status" value="1"/>
</dbReference>
<evidence type="ECO:0000256" key="4">
    <source>
        <dbReference type="ARBA" id="ARBA00022553"/>
    </source>
</evidence>
<evidence type="ECO:0000256" key="7">
    <source>
        <dbReference type="ARBA" id="ARBA00022679"/>
    </source>
</evidence>
<evidence type="ECO:0000313" key="13">
    <source>
        <dbReference type="EMBL" id="TWJ13866.1"/>
    </source>
</evidence>
<dbReference type="InterPro" id="IPR013785">
    <property type="entry name" value="Aldolase_TIM"/>
</dbReference>
<dbReference type="EC" id="6.3.4.21" evidence="3 9"/>
<dbReference type="SUPFAM" id="SSF54675">
    <property type="entry name" value="Nicotinate/Quinolinate PRTase N-terminal domain-like"/>
    <property type="match status" value="1"/>
</dbReference>
<dbReference type="NCBIfam" id="TIGR01513">
    <property type="entry name" value="NAPRTase_put"/>
    <property type="match status" value="1"/>
</dbReference>
<keyword evidence="7 9" id="KW-0808">Transferase</keyword>
<evidence type="ECO:0000313" key="14">
    <source>
        <dbReference type="Proteomes" id="UP000319449"/>
    </source>
</evidence>
<evidence type="ECO:0000256" key="5">
    <source>
        <dbReference type="ARBA" id="ARBA00022598"/>
    </source>
</evidence>
<dbReference type="RefSeq" id="WP_145025461.1">
    <property type="nucleotide sequence ID" value="NZ_VLLN01000034.1"/>
</dbReference>
<dbReference type="PANTHER" id="PTHR11098:SF1">
    <property type="entry name" value="NICOTINATE PHOSPHORIBOSYLTRANSFERASE"/>
    <property type="match status" value="1"/>
</dbReference>